<evidence type="ECO:0000256" key="4">
    <source>
        <dbReference type="ARBA" id="ARBA00022692"/>
    </source>
</evidence>
<feature type="transmembrane region" description="Helical" evidence="10">
    <location>
        <begin position="306"/>
        <end position="324"/>
    </location>
</feature>
<evidence type="ECO:0000313" key="12">
    <source>
        <dbReference type="WBParaSite" id="MBELARI_LOCUS10533"/>
    </source>
</evidence>
<feature type="transmembrane region" description="Helical" evidence="10">
    <location>
        <begin position="6"/>
        <end position="28"/>
    </location>
</feature>
<dbReference type="Pfam" id="PF00230">
    <property type="entry name" value="MIP"/>
    <property type="match status" value="1"/>
</dbReference>
<evidence type="ECO:0000256" key="1">
    <source>
        <dbReference type="ARBA" id="ARBA00004141"/>
    </source>
</evidence>
<comment type="function">
    <text evidence="7">Aquaglyceroporin that may modulate the water content and osmolytes during anhydrobiosis.</text>
</comment>
<evidence type="ECO:0000256" key="9">
    <source>
        <dbReference type="SAM" id="MobiDB-lite"/>
    </source>
</evidence>
<comment type="similarity">
    <text evidence="2 8">Belongs to the MIP/aquaporin (TC 1.A.8) family.</text>
</comment>
<dbReference type="InterPro" id="IPR022357">
    <property type="entry name" value="MIP_CS"/>
</dbReference>
<dbReference type="WBParaSite" id="MBELARI_LOCUS10533">
    <property type="protein sequence ID" value="MBELARI_LOCUS10533"/>
    <property type="gene ID" value="MBELARI_LOCUS10533"/>
</dbReference>
<proteinExistence type="inferred from homology"/>
<keyword evidence="5 10" id="KW-1133">Transmembrane helix</keyword>
<evidence type="ECO:0000256" key="3">
    <source>
        <dbReference type="ARBA" id="ARBA00022448"/>
    </source>
</evidence>
<evidence type="ECO:0000256" key="8">
    <source>
        <dbReference type="RuleBase" id="RU000477"/>
    </source>
</evidence>
<sequence>MKLIPLWRRLIAEVYSTGFMVFIGIAATEQRFFSNGMASSTTDLGLAWGFAITFAIYSAYNVSGGHINPSISVARWWLGKLSAIDFVLYFLAQTVGAVLGTILALFVYREAFQDKRSTGDFDLKTLFVSLPAPHTTHFGGFIDQIIGTSFLGMFVCMTSRRNSPIPDSAVPLLFGLNAVMLGNALGLNTGCPLNPARELGPRIAATLLGLGNDFFSHDEYYVWVLVVGPLVGSVLGVLLYQIAVIDTTAPLKECSVCGFRKGKNISGFYSGIEKGSQDWSHIIMTARAEEHHFIFSHFTINDHIEMWIGSVVILISSVFLISIAEHSPDSEMFSRFLEKRGGARVFMPVDKRGGGRGFNLETRGGARAFIGEEKRGGGRVFLDRNMRGGARVFQFGDHDDAHSVDPRGGARSFYEPVEMMRLGSMEKRGGARAFPGRTRRGGARSFPVQLPDSSERK</sequence>
<accession>A0AAF3J1M3</accession>
<dbReference type="InterPro" id="IPR050363">
    <property type="entry name" value="MIP/Aquaporin"/>
</dbReference>
<keyword evidence="4 8" id="KW-0812">Transmembrane</keyword>
<dbReference type="Gene3D" id="1.20.1080.10">
    <property type="entry name" value="Glycerol uptake facilitator protein"/>
    <property type="match status" value="1"/>
</dbReference>
<evidence type="ECO:0000256" key="6">
    <source>
        <dbReference type="ARBA" id="ARBA00023136"/>
    </source>
</evidence>
<feature type="region of interest" description="Disordered" evidence="9">
    <location>
        <begin position="428"/>
        <end position="457"/>
    </location>
</feature>
<evidence type="ECO:0000256" key="2">
    <source>
        <dbReference type="ARBA" id="ARBA00006175"/>
    </source>
</evidence>
<dbReference type="PRINTS" id="PR00783">
    <property type="entry name" value="MINTRINSICP"/>
</dbReference>
<dbReference type="InterPro" id="IPR023271">
    <property type="entry name" value="Aquaporin-like"/>
</dbReference>
<feature type="transmembrane region" description="Helical" evidence="10">
    <location>
        <begin position="220"/>
        <end position="243"/>
    </location>
</feature>
<evidence type="ECO:0000256" key="10">
    <source>
        <dbReference type="SAM" id="Phobius"/>
    </source>
</evidence>
<reference evidence="12" key="1">
    <citation type="submission" date="2024-02" db="UniProtKB">
        <authorList>
            <consortium name="WormBaseParasite"/>
        </authorList>
    </citation>
    <scope>IDENTIFICATION</scope>
</reference>
<comment type="subcellular location">
    <subcellularLocation>
        <location evidence="1">Membrane</location>
        <topology evidence="1">Multi-pass membrane protein</topology>
    </subcellularLocation>
</comment>
<dbReference type="CDD" id="cd00333">
    <property type="entry name" value="MIP"/>
    <property type="match status" value="1"/>
</dbReference>
<dbReference type="GO" id="GO:0015254">
    <property type="term" value="F:glycerol channel activity"/>
    <property type="evidence" value="ECO:0007669"/>
    <property type="project" value="TreeGrafter"/>
</dbReference>
<dbReference type="GO" id="GO:0016323">
    <property type="term" value="C:basolateral plasma membrane"/>
    <property type="evidence" value="ECO:0007669"/>
    <property type="project" value="TreeGrafter"/>
</dbReference>
<dbReference type="InterPro" id="IPR000425">
    <property type="entry name" value="MIP"/>
</dbReference>
<evidence type="ECO:0000313" key="11">
    <source>
        <dbReference type="Proteomes" id="UP000887575"/>
    </source>
</evidence>
<evidence type="ECO:0000256" key="7">
    <source>
        <dbReference type="ARBA" id="ARBA00045280"/>
    </source>
</evidence>
<dbReference type="PANTHER" id="PTHR43829:SF5">
    <property type="entry name" value="AQUAPORIN-9"/>
    <property type="match status" value="1"/>
</dbReference>
<protein>
    <recommendedName>
        <fullName evidence="13">Aquaporin</fullName>
    </recommendedName>
</protein>
<keyword evidence="6 10" id="KW-0472">Membrane</keyword>
<keyword evidence="11" id="KW-1185">Reference proteome</keyword>
<dbReference type="PROSITE" id="PS00221">
    <property type="entry name" value="MIP"/>
    <property type="match status" value="1"/>
</dbReference>
<organism evidence="11 12">
    <name type="scientific">Mesorhabditis belari</name>
    <dbReference type="NCBI Taxonomy" id="2138241"/>
    <lineage>
        <taxon>Eukaryota</taxon>
        <taxon>Metazoa</taxon>
        <taxon>Ecdysozoa</taxon>
        <taxon>Nematoda</taxon>
        <taxon>Chromadorea</taxon>
        <taxon>Rhabditida</taxon>
        <taxon>Rhabditina</taxon>
        <taxon>Rhabditomorpha</taxon>
        <taxon>Rhabditoidea</taxon>
        <taxon>Rhabditidae</taxon>
        <taxon>Mesorhabditinae</taxon>
        <taxon>Mesorhabditis</taxon>
    </lineage>
</organism>
<dbReference type="GO" id="GO:0015250">
    <property type="term" value="F:water channel activity"/>
    <property type="evidence" value="ECO:0007669"/>
    <property type="project" value="TreeGrafter"/>
</dbReference>
<dbReference type="SUPFAM" id="SSF81338">
    <property type="entry name" value="Aquaporin-like"/>
    <property type="match status" value="1"/>
</dbReference>
<keyword evidence="3 8" id="KW-0813">Transport</keyword>
<feature type="transmembrane region" description="Helical" evidence="10">
    <location>
        <begin position="86"/>
        <end position="108"/>
    </location>
</feature>
<dbReference type="Proteomes" id="UP000887575">
    <property type="component" value="Unassembled WGS sequence"/>
</dbReference>
<name>A0AAF3J1M3_9BILA</name>
<dbReference type="PANTHER" id="PTHR43829">
    <property type="entry name" value="AQUAPORIN OR AQUAGLYCEROPORIN RELATED"/>
    <property type="match status" value="1"/>
</dbReference>
<feature type="transmembrane region" description="Helical" evidence="10">
    <location>
        <begin position="40"/>
        <end position="60"/>
    </location>
</feature>
<dbReference type="AlphaFoldDB" id="A0AAF3J1M3"/>
<evidence type="ECO:0008006" key="13">
    <source>
        <dbReference type="Google" id="ProtNLM"/>
    </source>
</evidence>
<evidence type="ECO:0000256" key="5">
    <source>
        <dbReference type="ARBA" id="ARBA00022989"/>
    </source>
</evidence>